<dbReference type="EMBL" id="PIPR01000001">
    <property type="protein sequence ID" value="RUO41716.1"/>
    <property type="molecule type" value="Genomic_DNA"/>
</dbReference>
<dbReference type="EC" id="2.1.1.172" evidence="6"/>
<dbReference type="InterPro" id="IPR046977">
    <property type="entry name" value="RsmC/RlmG"/>
</dbReference>
<accession>A0A7Z6ZUZ9</accession>
<dbReference type="RefSeq" id="WP_169930449.1">
    <property type="nucleotide sequence ID" value="NZ_PIPR01000001.1"/>
</dbReference>
<dbReference type="InterPro" id="IPR013675">
    <property type="entry name" value="Mtase_sm_N"/>
</dbReference>
<evidence type="ECO:0000256" key="4">
    <source>
        <dbReference type="ARBA" id="ARBA00022679"/>
    </source>
</evidence>
<sequence length="346" mass="38464">MKNRIQAPSQLVIRHADRFAGQPLLLVNAPDPEVAAELDVQATWNLHAGYAKRWQRGAGLHHFGELPPHSEATAALVWLPKEKPLTDYIVRALASVLPAGSTIWLVGENRSGIKSIHKVLPDCLEPAQKITSGNHSLLIATAVKQQTTFALESFLTHCELPQPGQEEPLHLASYPGVFAFPSIDAGSAMLLQHLPQWQRGKLLDFACGHGVLGAWLNRAGPELDVSYLDVSCMALAATRKTLEQNGLTGTLLAEEGLPSNLPRYDYVVSHPPFHTGLATDYKIGEQFLRDVHQHLTLSGELWLVANRFLPWPELLEKTFGTFDRIAEDNRFAVYRARLKSRDRKRH</sequence>
<evidence type="ECO:0000256" key="1">
    <source>
        <dbReference type="ARBA" id="ARBA00022490"/>
    </source>
</evidence>
<evidence type="ECO:0000259" key="7">
    <source>
        <dbReference type="Pfam" id="PF05175"/>
    </source>
</evidence>
<dbReference type="InterPro" id="IPR023543">
    <property type="entry name" value="rRNA_ssu_MeTfrase_C"/>
</dbReference>
<feature type="domain" description="Methyltransferase small N-terminal" evidence="8">
    <location>
        <begin position="9"/>
        <end position="156"/>
    </location>
</feature>
<comment type="similarity">
    <text evidence="6">Belongs to the methyltransferase superfamily. RsmC family.</text>
</comment>
<dbReference type="Proteomes" id="UP000287766">
    <property type="component" value="Unassembled WGS sequence"/>
</dbReference>
<dbReference type="PANTHER" id="PTHR47816:SF4">
    <property type="entry name" value="RIBOSOMAL RNA SMALL SUBUNIT METHYLTRANSFERASE C"/>
    <property type="match status" value="1"/>
</dbReference>
<organism evidence="9 10">
    <name type="scientific">Pseudidiomarina aestuarii</name>
    <dbReference type="NCBI Taxonomy" id="624146"/>
    <lineage>
        <taxon>Bacteria</taxon>
        <taxon>Pseudomonadati</taxon>
        <taxon>Pseudomonadota</taxon>
        <taxon>Gammaproteobacteria</taxon>
        <taxon>Alteromonadales</taxon>
        <taxon>Idiomarinaceae</taxon>
        <taxon>Pseudidiomarina</taxon>
    </lineage>
</organism>
<protein>
    <recommendedName>
        <fullName evidence="6">Ribosomal RNA small subunit methyltransferase C</fullName>
        <ecNumber evidence="6">2.1.1.172</ecNumber>
    </recommendedName>
    <alternativeName>
        <fullName evidence="6">16S rRNA m2G1207 methyltransferase</fullName>
    </alternativeName>
    <alternativeName>
        <fullName evidence="6">rRNA (guanine-N(2)-)-methyltransferase RsmC</fullName>
    </alternativeName>
</protein>
<dbReference type="AlphaFoldDB" id="A0A7Z6ZUZ9"/>
<keyword evidence="2 6" id="KW-0698">rRNA processing</keyword>
<keyword evidence="4 6" id="KW-0808">Transferase</keyword>
<evidence type="ECO:0000313" key="10">
    <source>
        <dbReference type="Proteomes" id="UP000287766"/>
    </source>
</evidence>
<dbReference type="Gene3D" id="3.40.50.150">
    <property type="entry name" value="Vaccinia Virus protein VP39"/>
    <property type="match status" value="2"/>
</dbReference>
<dbReference type="HAMAP" id="MF_01862">
    <property type="entry name" value="16SrRNA_methyltr_C"/>
    <property type="match status" value="1"/>
</dbReference>
<keyword evidence="3 6" id="KW-0489">Methyltransferase</keyword>
<proteinExistence type="inferred from homology"/>
<dbReference type="CDD" id="cd02440">
    <property type="entry name" value="AdoMet_MTases"/>
    <property type="match status" value="1"/>
</dbReference>
<dbReference type="GO" id="GO:0005737">
    <property type="term" value="C:cytoplasm"/>
    <property type="evidence" value="ECO:0007669"/>
    <property type="project" value="UniProtKB-SubCell"/>
</dbReference>
<dbReference type="InterPro" id="IPR007848">
    <property type="entry name" value="Small_mtfrase_dom"/>
</dbReference>
<comment type="subunit">
    <text evidence="6">Monomer.</text>
</comment>
<dbReference type="SUPFAM" id="SSF53335">
    <property type="entry name" value="S-adenosyl-L-methionine-dependent methyltransferases"/>
    <property type="match status" value="1"/>
</dbReference>
<reference evidence="10" key="1">
    <citation type="journal article" date="2018" name="Front. Microbiol.">
        <title>Genome-Based Analysis Reveals the Taxonomy and Diversity of the Family Idiomarinaceae.</title>
        <authorList>
            <person name="Liu Y."/>
            <person name="Lai Q."/>
            <person name="Shao Z."/>
        </authorList>
    </citation>
    <scope>NUCLEOTIDE SEQUENCE [LARGE SCALE GENOMIC DNA]</scope>
    <source>
        <strain evidence="10">KYW314</strain>
    </source>
</reference>
<evidence type="ECO:0000313" key="9">
    <source>
        <dbReference type="EMBL" id="RUO41716.1"/>
    </source>
</evidence>
<evidence type="ECO:0000256" key="5">
    <source>
        <dbReference type="ARBA" id="ARBA00022691"/>
    </source>
</evidence>
<dbReference type="Pfam" id="PF08468">
    <property type="entry name" value="MTS_N"/>
    <property type="match status" value="1"/>
</dbReference>
<dbReference type="PANTHER" id="PTHR47816">
    <property type="entry name" value="RIBOSOMAL RNA SMALL SUBUNIT METHYLTRANSFERASE C"/>
    <property type="match status" value="1"/>
</dbReference>
<comment type="function">
    <text evidence="6">Specifically methylates the guanine in position 1207 of 16S rRNA in the 30S particle.</text>
</comment>
<evidence type="ECO:0000256" key="3">
    <source>
        <dbReference type="ARBA" id="ARBA00022603"/>
    </source>
</evidence>
<keyword evidence="10" id="KW-1185">Reference proteome</keyword>
<keyword evidence="1 6" id="KW-0963">Cytoplasm</keyword>
<feature type="domain" description="Methyltransferase small" evidence="7">
    <location>
        <begin position="170"/>
        <end position="335"/>
    </location>
</feature>
<gene>
    <name evidence="6" type="primary">rsmC</name>
    <name evidence="9" type="ORF">CWE22_06035</name>
</gene>
<dbReference type="InterPro" id="IPR029063">
    <property type="entry name" value="SAM-dependent_MTases_sf"/>
</dbReference>
<name>A0A7Z6ZUZ9_9GAMM</name>
<comment type="subcellular location">
    <subcellularLocation>
        <location evidence="6">Cytoplasm</location>
    </subcellularLocation>
</comment>
<keyword evidence="5 6" id="KW-0949">S-adenosyl-L-methionine</keyword>
<evidence type="ECO:0000256" key="6">
    <source>
        <dbReference type="HAMAP-Rule" id="MF_01862"/>
    </source>
</evidence>
<dbReference type="Pfam" id="PF05175">
    <property type="entry name" value="MTS"/>
    <property type="match status" value="1"/>
</dbReference>
<dbReference type="GO" id="GO:0052914">
    <property type="term" value="F:16S rRNA (guanine(1207)-N(2))-methyltransferase activity"/>
    <property type="evidence" value="ECO:0007669"/>
    <property type="project" value="UniProtKB-EC"/>
</dbReference>
<evidence type="ECO:0000259" key="8">
    <source>
        <dbReference type="Pfam" id="PF08468"/>
    </source>
</evidence>
<comment type="catalytic activity">
    <reaction evidence="6">
        <text>guanosine(1207) in 16S rRNA + S-adenosyl-L-methionine = N(2)-methylguanosine(1207) in 16S rRNA + S-adenosyl-L-homocysteine + H(+)</text>
        <dbReference type="Rhea" id="RHEA:42736"/>
        <dbReference type="Rhea" id="RHEA-COMP:10213"/>
        <dbReference type="Rhea" id="RHEA-COMP:10214"/>
        <dbReference type="ChEBI" id="CHEBI:15378"/>
        <dbReference type="ChEBI" id="CHEBI:57856"/>
        <dbReference type="ChEBI" id="CHEBI:59789"/>
        <dbReference type="ChEBI" id="CHEBI:74269"/>
        <dbReference type="ChEBI" id="CHEBI:74481"/>
        <dbReference type="EC" id="2.1.1.172"/>
    </reaction>
</comment>
<comment type="caution">
    <text evidence="9">The sequence shown here is derived from an EMBL/GenBank/DDBJ whole genome shotgun (WGS) entry which is preliminary data.</text>
</comment>
<evidence type="ECO:0000256" key="2">
    <source>
        <dbReference type="ARBA" id="ARBA00022552"/>
    </source>
</evidence>